<reference evidence="6" key="1">
    <citation type="submission" date="2021-01" db="EMBL/GenBank/DDBJ databases">
        <authorList>
            <person name="Corre E."/>
            <person name="Pelletier E."/>
            <person name="Niang G."/>
            <person name="Scheremetjew M."/>
            <person name="Finn R."/>
            <person name="Kale V."/>
            <person name="Holt S."/>
            <person name="Cochrane G."/>
            <person name="Meng A."/>
            <person name="Brown T."/>
            <person name="Cohen L."/>
        </authorList>
    </citation>
    <scope>NUCLEOTIDE SEQUENCE</scope>
    <source>
        <strain evidence="6">RCC1130</strain>
    </source>
</reference>
<dbReference type="InterPro" id="IPR008758">
    <property type="entry name" value="Peptidase_S28"/>
</dbReference>
<evidence type="ECO:0000256" key="1">
    <source>
        <dbReference type="ARBA" id="ARBA00011079"/>
    </source>
</evidence>
<dbReference type="Pfam" id="PF05577">
    <property type="entry name" value="Peptidase_S28"/>
    <property type="match status" value="1"/>
</dbReference>
<dbReference type="SUPFAM" id="SSF53474">
    <property type="entry name" value="alpha/beta-Hydrolases"/>
    <property type="match status" value="1"/>
</dbReference>
<evidence type="ECO:0000256" key="4">
    <source>
        <dbReference type="ARBA" id="ARBA00022801"/>
    </source>
</evidence>
<protein>
    <submittedName>
        <fullName evidence="6">Uncharacterized protein</fullName>
    </submittedName>
</protein>
<accession>A0A7S0JM15</accession>
<dbReference type="GO" id="GO:0070008">
    <property type="term" value="F:serine-type exopeptidase activity"/>
    <property type="evidence" value="ECO:0007669"/>
    <property type="project" value="InterPro"/>
</dbReference>
<dbReference type="PANTHER" id="PTHR11010">
    <property type="entry name" value="PROTEASE S28 PRO-X CARBOXYPEPTIDASE-RELATED"/>
    <property type="match status" value="1"/>
</dbReference>
<sequence>MFSLASRLGARLLFAEHRYYGRSLPFGAASFTPTNLSLLSIEQALADYAALLVALPNELGCHSARRSGSGRTLCDVVLFGGSYGGMLAAWHRVRFPQLTLGAVASGAPVDFYPGEGIQRAFAAAVNATYATYGRAGCASMLGAALASAETATEGQLAMAGVRPCAPMGADAPSRYAFYARGAIASLAMLDYPYATEFVGVLPANPVQRACVDLMAGTGGLLPKLHAAVLHFVNATGTLRCIDLQAELVGVDRHLRPRRGVDYREVAGDLGVRSWNYQACTELPLEPITSDGLGFYPEQSGKQLAELETNCAKRFSVRPRPGWMGLAFGLGADYRHHSNILFIENEKDPWHVGTASVPAVTGIGGTVRRHLARGGAHHQDLRFASPLDAQGVLEARRLVESTVRGWLQGGGES</sequence>
<evidence type="ECO:0000256" key="2">
    <source>
        <dbReference type="ARBA" id="ARBA00022670"/>
    </source>
</evidence>
<name>A0A7S0JM15_9EUKA</name>
<keyword evidence="2" id="KW-0645">Protease</keyword>
<evidence type="ECO:0000256" key="5">
    <source>
        <dbReference type="ARBA" id="ARBA00023180"/>
    </source>
</evidence>
<dbReference type="GO" id="GO:0006508">
    <property type="term" value="P:proteolysis"/>
    <property type="evidence" value="ECO:0007669"/>
    <property type="project" value="UniProtKB-KW"/>
</dbReference>
<dbReference type="AlphaFoldDB" id="A0A7S0JM15"/>
<keyword evidence="3" id="KW-0732">Signal</keyword>
<evidence type="ECO:0000256" key="3">
    <source>
        <dbReference type="ARBA" id="ARBA00022729"/>
    </source>
</evidence>
<comment type="similarity">
    <text evidence="1">Belongs to the peptidase S28 family.</text>
</comment>
<keyword evidence="5" id="KW-0325">Glycoprotein</keyword>
<dbReference type="InterPro" id="IPR029058">
    <property type="entry name" value="AB_hydrolase_fold"/>
</dbReference>
<dbReference type="Gene3D" id="1.20.120.980">
    <property type="entry name" value="Serine carboxypeptidase S28, SKS domain"/>
    <property type="match status" value="1"/>
</dbReference>
<evidence type="ECO:0000313" key="6">
    <source>
        <dbReference type="EMBL" id="CAD8554436.1"/>
    </source>
</evidence>
<organism evidence="6">
    <name type="scientific">Calcidiscus leptoporus</name>
    <dbReference type="NCBI Taxonomy" id="127549"/>
    <lineage>
        <taxon>Eukaryota</taxon>
        <taxon>Haptista</taxon>
        <taxon>Haptophyta</taxon>
        <taxon>Prymnesiophyceae</taxon>
        <taxon>Coccolithales</taxon>
        <taxon>Calcidiscaceae</taxon>
        <taxon>Calcidiscus</taxon>
    </lineage>
</organism>
<dbReference type="EMBL" id="HBER01059536">
    <property type="protein sequence ID" value="CAD8554436.1"/>
    <property type="molecule type" value="Transcribed_RNA"/>
</dbReference>
<dbReference type="GO" id="GO:0008239">
    <property type="term" value="F:dipeptidyl-peptidase activity"/>
    <property type="evidence" value="ECO:0007669"/>
    <property type="project" value="TreeGrafter"/>
</dbReference>
<proteinExistence type="inferred from homology"/>
<dbReference type="PANTHER" id="PTHR11010:SF38">
    <property type="entry name" value="LYSOSOMAL PRO-X CARBOXYPEPTIDASE"/>
    <property type="match status" value="1"/>
</dbReference>
<dbReference type="Gene3D" id="3.40.50.1820">
    <property type="entry name" value="alpha/beta hydrolase"/>
    <property type="match status" value="1"/>
</dbReference>
<dbReference type="InterPro" id="IPR042269">
    <property type="entry name" value="Ser_carbopepase_S28_SKS"/>
</dbReference>
<gene>
    <name evidence="6" type="ORF">CLEP1334_LOCUS29727</name>
</gene>
<keyword evidence="4" id="KW-0378">Hydrolase</keyword>